<evidence type="ECO:0000256" key="1">
    <source>
        <dbReference type="SAM" id="SignalP"/>
    </source>
</evidence>
<proteinExistence type="predicted"/>
<dbReference type="RefSeq" id="WP_253891386.1">
    <property type="nucleotide sequence ID" value="NZ_BAAAVB010000023.1"/>
</dbReference>
<organism evidence="3 4">
    <name type="scientific">Actinokineospora diospyrosa</name>
    <dbReference type="NCBI Taxonomy" id="103728"/>
    <lineage>
        <taxon>Bacteria</taxon>
        <taxon>Bacillati</taxon>
        <taxon>Actinomycetota</taxon>
        <taxon>Actinomycetes</taxon>
        <taxon>Pseudonocardiales</taxon>
        <taxon>Pseudonocardiaceae</taxon>
        <taxon>Actinokineospora</taxon>
    </lineage>
</organism>
<evidence type="ECO:0000313" key="3">
    <source>
        <dbReference type="EMBL" id="MCP2274130.1"/>
    </source>
</evidence>
<evidence type="ECO:0000313" key="4">
    <source>
        <dbReference type="Proteomes" id="UP001205185"/>
    </source>
</evidence>
<dbReference type="SUPFAM" id="SSF50934">
    <property type="entry name" value="Tachylectin-2"/>
    <property type="match status" value="1"/>
</dbReference>
<keyword evidence="4" id="KW-1185">Reference proteome</keyword>
<dbReference type="EMBL" id="JAMTCO010000021">
    <property type="protein sequence ID" value="MCP2274130.1"/>
    <property type="molecule type" value="Genomic_DNA"/>
</dbReference>
<reference evidence="3 4" key="1">
    <citation type="submission" date="2022-06" db="EMBL/GenBank/DDBJ databases">
        <title>Genomic Encyclopedia of Archaeal and Bacterial Type Strains, Phase II (KMG-II): from individual species to whole genera.</title>
        <authorList>
            <person name="Goeker M."/>
        </authorList>
    </citation>
    <scope>NUCLEOTIDE SEQUENCE [LARGE SCALE GENOMIC DNA]</scope>
    <source>
        <strain evidence="3 4">DSM 44255</strain>
    </source>
</reference>
<evidence type="ECO:0000259" key="2">
    <source>
        <dbReference type="Pfam" id="PF14517"/>
    </source>
</evidence>
<dbReference type="InterPro" id="IPR036813">
    <property type="entry name" value="Tachylectin2_sf"/>
</dbReference>
<gene>
    <name evidence="3" type="ORF">LV75_006664</name>
</gene>
<dbReference type="Proteomes" id="UP001205185">
    <property type="component" value="Unassembled WGS sequence"/>
</dbReference>
<dbReference type="Pfam" id="PF14517">
    <property type="entry name" value="Tachylectin"/>
    <property type="match status" value="1"/>
</dbReference>
<sequence>MRSSKRWGALAAGLAIAAATFTATTATAQTVPRPSCGNSVTVWGVEQNGNLFEYRHLAPETGDHNWGTKRYIGAGWNGTVLAGYGKTFYFVPEGTGELRRYQWKGEEWATFEGEQYEVIGQGFDRYIGEGKTLAAVRDRLYGIDDTGDLRVYKQINGEWDNADGEVIGTGWDVFDRVVPSSDEAFYAFDSNGDAYLYEYNSYTKRWDTQGLRIDSGWGDFTNIATAGSGVFYATTTDGLLLWYHYYAGWANDGIPRQIGEGWNDTTILLNVGACAPHPG</sequence>
<feature type="domain" description="Tachylectin 2" evidence="2">
    <location>
        <begin position="44"/>
        <end position="264"/>
    </location>
</feature>
<name>A0ABT1IN98_9PSEU</name>
<protein>
    <submittedName>
        <fullName evidence="3">Tachylectin</fullName>
    </submittedName>
</protein>
<keyword evidence="1" id="KW-0732">Signal</keyword>
<dbReference type="InterPro" id="IPR023294">
    <property type="entry name" value="Tachylectin2"/>
</dbReference>
<feature type="chain" id="PRO_5046034748" evidence="1">
    <location>
        <begin position="29"/>
        <end position="279"/>
    </location>
</feature>
<comment type="caution">
    <text evidence="3">The sequence shown here is derived from an EMBL/GenBank/DDBJ whole genome shotgun (WGS) entry which is preliminary data.</text>
</comment>
<dbReference type="Gene3D" id="2.115.10.10">
    <property type="entry name" value="Tachylectin 2"/>
    <property type="match status" value="1"/>
</dbReference>
<accession>A0ABT1IN98</accession>
<feature type="signal peptide" evidence="1">
    <location>
        <begin position="1"/>
        <end position="28"/>
    </location>
</feature>